<name>A0A380TB88_9ZZZZ</name>
<dbReference type="CDD" id="cd04179">
    <property type="entry name" value="DPM_DPG-synthase_like"/>
    <property type="match status" value="1"/>
</dbReference>
<dbReference type="AlphaFoldDB" id="A0A380TB88"/>
<dbReference type="InterPro" id="IPR050256">
    <property type="entry name" value="Glycosyltransferase_2"/>
</dbReference>
<evidence type="ECO:0000259" key="1">
    <source>
        <dbReference type="Pfam" id="PF00535"/>
    </source>
</evidence>
<dbReference type="EMBL" id="UIDG01000043">
    <property type="protein sequence ID" value="SUS04645.1"/>
    <property type="molecule type" value="Genomic_DNA"/>
</dbReference>
<dbReference type="SUPFAM" id="SSF53448">
    <property type="entry name" value="Nucleotide-diphospho-sugar transferases"/>
    <property type="match status" value="1"/>
</dbReference>
<keyword evidence="2" id="KW-0808">Transferase</keyword>
<dbReference type="Pfam" id="PF00535">
    <property type="entry name" value="Glycos_transf_2"/>
    <property type="match status" value="1"/>
</dbReference>
<organism evidence="2">
    <name type="scientific">metagenome</name>
    <dbReference type="NCBI Taxonomy" id="256318"/>
    <lineage>
        <taxon>unclassified sequences</taxon>
        <taxon>metagenomes</taxon>
    </lineage>
</organism>
<dbReference type="PANTHER" id="PTHR48090:SF7">
    <property type="entry name" value="RFBJ PROTEIN"/>
    <property type="match status" value="1"/>
</dbReference>
<accession>A0A380TB88</accession>
<dbReference type="GO" id="GO:0016740">
    <property type="term" value="F:transferase activity"/>
    <property type="evidence" value="ECO:0007669"/>
    <property type="project" value="UniProtKB-KW"/>
</dbReference>
<dbReference type="PANTHER" id="PTHR48090">
    <property type="entry name" value="UNDECAPRENYL-PHOSPHATE 4-DEOXY-4-FORMAMIDO-L-ARABINOSE TRANSFERASE-RELATED"/>
    <property type="match status" value="1"/>
</dbReference>
<evidence type="ECO:0000313" key="2">
    <source>
        <dbReference type="EMBL" id="SUS04645.1"/>
    </source>
</evidence>
<dbReference type="InterPro" id="IPR001173">
    <property type="entry name" value="Glyco_trans_2-like"/>
</dbReference>
<dbReference type="InterPro" id="IPR029044">
    <property type="entry name" value="Nucleotide-diphossugar_trans"/>
</dbReference>
<feature type="domain" description="Glycosyltransferase 2-like" evidence="1">
    <location>
        <begin position="8"/>
        <end position="130"/>
    </location>
</feature>
<protein>
    <submittedName>
        <fullName evidence="2">N-glycosyltransferase</fullName>
    </submittedName>
</protein>
<sequence length="226" mass="24294">MDSEPLYIVVPAYREAGVIAGTVAGLLSVCPNVVVVDDGSADRTADNAYAAGAVVVRHPVNLGQGAALQTGIVYALEQGARFIATFDADGQHRPQDIAAMLATLRAESLDIVLGSRFLGEAEHLPSARRMVLKAAVLFTRLTTSLKVTDTHNGLRVMTADAARQLNLVQDRMAHASEMLAQIAEHKLVYKEVPVTVSYSQYSLQKGQRLSGAFRVLADLVIGWLVR</sequence>
<gene>
    <name evidence="2" type="ORF">DF3PB_1370013</name>
</gene>
<dbReference type="Gene3D" id="3.90.550.10">
    <property type="entry name" value="Spore Coat Polysaccharide Biosynthesis Protein SpsA, Chain A"/>
    <property type="match status" value="1"/>
</dbReference>
<reference evidence="2" key="1">
    <citation type="submission" date="2018-07" db="EMBL/GenBank/DDBJ databases">
        <authorList>
            <person name="Quirk P.G."/>
            <person name="Krulwich T.A."/>
        </authorList>
    </citation>
    <scope>NUCLEOTIDE SEQUENCE</scope>
</reference>
<proteinExistence type="predicted"/>